<evidence type="ECO:0000313" key="2">
    <source>
        <dbReference type="Proteomes" id="UP000192074"/>
    </source>
</evidence>
<dbReference type="AlphaFoldDB" id="A0A822VF72"/>
<evidence type="ECO:0000313" key="1">
    <source>
        <dbReference type="EMBL" id="CVI25436.1"/>
    </source>
</evidence>
<dbReference type="RefSeq" id="WP_010892466.1">
    <property type="nucleotide sequence ID" value="NZ_LMVK01000049.1"/>
</dbReference>
<organism evidence="1 2">
    <name type="scientific">Agrobacterium tumefaciens str. B6</name>
    <dbReference type="NCBI Taxonomy" id="1183423"/>
    <lineage>
        <taxon>Bacteria</taxon>
        <taxon>Pseudomonadati</taxon>
        <taxon>Pseudomonadota</taxon>
        <taxon>Alphaproteobacteria</taxon>
        <taxon>Hyphomicrobiales</taxon>
        <taxon>Rhizobiaceae</taxon>
        <taxon>Rhizobium/Agrobacterium group</taxon>
        <taxon>Agrobacterium</taxon>
        <taxon>Agrobacterium tumefaciens complex</taxon>
    </lineage>
</organism>
<gene>
    <name evidence="1" type="primary">ymf</name>
    <name evidence="1" type="ORF">AGR4A_pTi0034</name>
</gene>
<dbReference type="Pfam" id="PF20131">
    <property type="entry name" value="MC3"/>
    <property type="match status" value="1"/>
</dbReference>
<protein>
    <submittedName>
        <fullName evidence="1">Ymf</fullName>
    </submittedName>
</protein>
<proteinExistence type="predicted"/>
<dbReference type="EMBL" id="FCNL01000043">
    <property type="protein sequence ID" value="CVI25436.1"/>
    <property type="molecule type" value="Genomic_DNA"/>
</dbReference>
<sequence length="168" mass="18442">MTAPPNSAMTDLKIVQNPGLGAYSIWRFGLGHQLTDERPVSFALAFLVLPIVLHRETLQTLIATQKSSGLALFGSKLGKEREKILAIHDRTLLLRNLSLQSVSLGVGTKLLSIDYAEAKLRANDLNTKPRRPVVPERIKDIGNGAEKLGLWFSQLTAGQIVSTLQVEF</sequence>
<dbReference type="InterPro" id="IPR045390">
    <property type="entry name" value="ABC-3C_MC3"/>
</dbReference>
<comment type="caution">
    <text evidence="1">The sequence shown here is derived from an EMBL/GenBank/DDBJ whole genome shotgun (WGS) entry which is preliminary data.</text>
</comment>
<accession>A0A822VF72</accession>
<reference evidence="1 2" key="1">
    <citation type="submission" date="2016-01" db="EMBL/GenBank/DDBJ databases">
        <authorList>
            <person name="Regsiter A."/>
            <person name="william w."/>
        </authorList>
    </citation>
    <scope>NUCLEOTIDE SEQUENCE [LARGE SCALE GENOMIC DNA]</scope>
    <source>
        <strain evidence="1 2">B6</strain>
    </source>
</reference>
<name>A0A822VF72_AGRTU</name>
<dbReference type="Proteomes" id="UP000192074">
    <property type="component" value="Unassembled WGS sequence"/>
</dbReference>